<evidence type="ECO:0000313" key="1">
    <source>
        <dbReference type="EMBL" id="RAH78992.1"/>
    </source>
</evidence>
<proteinExistence type="predicted"/>
<dbReference type="EMBL" id="KZ824820">
    <property type="protein sequence ID" value="RAH78992.1"/>
    <property type="molecule type" value="Genomic_DNA"/>
</dbReference>
<protein>
    <submittedName>
        <fullName evidence="1">Uncharacterized protein</fullName>
    </submittedName>
</protein>
<dbReference type="RefSeq" id="XP_025524886.1">
    <property type="nucleotide sequence ID" value="XM_025672599.1"/>
</dbReference>
<organism evidence="1 2">
    <name type="scientific">Aspergillus japonicus CBS 114.51</name>
    <dbReference type="NCBI Taxonomy" id="1448312"/>
    <lineage>
        <taxon>Eukaryota</taxon>
        <taxon>Fungi</taxon>
        <taxon>Dikarya</taxon>
        <taxon>Ascomycota</taxon>
        <taxon>Pezizomycotina</taxon>
        <taxon>Eurotiomycetes</taxon>
        <taxon>Eurotiomycetidae</taxon>
        <taxon>Eurotiales</taxon>
        <taxon>Aspergillaceae</taxon>
        <taxon>Aspergillus</taxon>
        <taxon>Aspergillus subgen. Circumdati</taxon>
    </lineage>
</organism>
<dbReference type="AlphaFoldDB" id="A0A8T8WU41"/>
<dbReference type="Proteomes" id="UP000249497">
    <property type="component" value="Unassembled WGS sequence"/>
</dbReference>
<gene>
    <name evidence="1" type="ORF">BO86DRAFT_391444</name>
</gene>
<reference evidence="1 2" key="1">
    <citation type="submission" date="2018-02" db="EMBL/GenBank/DDBJ databases">
        <title>The genomes of Aspergillus section Nigri reveals drivers in fungal speciation.</title>
        <authorList>
            <consortium name="DOE Joint Genome Institute"/>
            <person name="Vesth T.C."/>
            <person name="Nybo J."/>
            <person name="Theobald S."/>
            <person name="Brandl J."/>
            <person name="Frisvad J.C."/>
            <person name="Nielsen K.F."/>
            <person name="Lyhne E.K."/>
            <person name="Kogle M.E."/>
            <person name="Kuo A."/>
            <person name="Riley R."/>
            <person name="Clum A."/>
            <person name="Nolan M."/>
            <person name="Lipzen A."/>
            <person name="Salamov A."/>
            <person name="Henrissat B."/>
            <person name="Wiebenga A."/>
            <person name="De vries R.P."/>
            <person name="Grigoriev I.V."/>
            <person name="Mortensen U.H."/>
            <person name="Andersen M.R."/>
            <person name="Baker S.E."/>
        </authorList>
    </citation>
    <scope>NUCLEOTIDE SEQUENCE [LARGE SCALE GENOMIC DNA]</scope>
    <source>
        <strain evidence="1 2">CBS 114.51</strain>
    </source>
</reference>
<sequence>MKRARKTGSTLAALSLGLKSLEEPGRGKDHLQFDRMAFRQIRHPFLTPRDGWMRQPELIESVQCIQLTSAVCLPFLSLVRSTGKEMERKDEGRGCEGLVSLNTR</sequence>
<dbReference type="GeneID" id="37176291"/>
<keyword evidence="2" id="KW-1185">Reference proteome</keyword>
<accession>A0A8T8WU41</accession>
<name>A0A8T8WU41_ASPJA</name>
<evidence type="ECO:0000313" key="2">
    <source>
        <dbReference type="Proteomes" id="UP000249497"/>
    </source>
</evidence>